<keyword evidence="13" id="KW-1185">Reference proteome</keyword>
<keyword evidence="7" id="KW-0539">Nucleus</keyword>
<gene>
    <name evidence="12" type="ORF">WJX75_007735</name>
</gene>
<accession>A0ABR2YGT1</accession>
<dbReference type="EMBL" id="JALJOT010000012">
    <property type="protein sequence ID" value="KAK9905013.1"/>
    <property type="molecule type" value="Genomic_DNA"/>
</dbReference>
<sequence>MAAAGAQLGIYEIPDDGNEEFCGACRRDGVLICCENCPAAYHFGCAGYAGEDDVPGGEEDAWLCWGCSQKSKTPFLHSIKPLDLALGDDVRVASKEGSIEYHKASVVGGNITTMDVVYEDLTGVRESIDRRSRRLWRGTLNDDGWEKRGIKYVPISRAYTIDIDRISGSPAGRQPAKPEACSATTAAAVWQNVETSSRSEADSRPAQAKGKDVVPQPAAKAAVKQKMAGKQKVDGKQKAAQSGSSWPSSAGGSGAPAAPPAVNPIPKGLGGPADAPEMDVEDMQRPFLDPKLLAALAEASEWDHSMVLGSPPSQGAVAEEMKAEQGSAAEDAGAPTPTQAATAEMSTAGAGEDTDSGEPAFTAALQSYLDSRDKDFYQPRIQQKPVSAYQLWKLVAKAGGSEKVTNGKGWARIARAVGAPDSMTDKSTVTRKIFQLSLGDFEEAVRRGEVELVLPQPEALTATPPPRSRQRNRGGRSSPTRKRQRASGRASGRAAERRVVGWVQVNKEHALDVGASVEVRSHDKQHTGGWLKARILQVCPGSLWEGGLRFEVELEDDKTSAGGKQQEDSQPPASANGEWPAVLIRQPLQPAAPPTPPTEWRVGERVEGYWAEGGSWWPATLEGILPDGDELELRVDPTPAYRDGELWVLPADQVRQGHSAEREGFGLLEPLQEEQWTTFGELRRKLAWQQHTVDGWAIEAYATQAAIPQTPNEAAGSPASRLHTTDRKKPAPDPLASLEEAAARVLGPTLSAATPRAATAAAGLLDLAPSGRRGGPFARRDPDTPSVGSAGGGSGEGAFLDTASGDEFEGGTGGAKAHKKKRSRLALPPLVDMGELSCDEALDDRASSEDDLQAQQHAGAGQPPSRQGKGEKMGGVGLKGKQWALPPRPRPRWECPTVSVPGSLDGFFGQGTPSAIVDPDYSARGVPAPEGTQRGIKRERAPAGIKRERVPGPAQPASAPAKVYHWPVKRPRLGDEATSRGNPDSRPASAAEPGRAHSIDTSALKSAHRPTPNSLLPKWGQGSSRTHLPKPVAISRHVPRPGVGSGGGGYADQASRMATLQNASSTFVMGRPIGVASSLPGVQLSGLPPSEQVKRVLAHLRQSAASRQPAAAPVVSHAAPYIIMPLPTEAPAGHQAPQRRLSALTAPRPAPAPAPIGQPLQALRSGRHGGPASAAPAALPPSLINAPAPGRQPAQPAPSRVLGQVVAPASSMPGMYSQPAVAMRSLMTSASELLGRAAAAADRPMPALVSMPVGSLSPSPPTLLPHTSLSNLDIQRAAESIAHSGTLAGVDALPLLPPRPMQQPRAPHGAGLTGFQTSAGEEPGSTRGMPASAASMEARYPRIMPLGPPPESARYPKIQFSLALPPPAYLPPAPAIAPPSQPPHANGAGAPAAAAGARPGSAAGGHPRQPQPGSSRLVAALSQSLPLGSGDRVELPPPRAAPLQTDLGQRSK</sequence>
<protein>
    <recommendedName>
        <fullName evidence="14">PHD-type domain-containing protein</fullName>
    </recommendedName>
</protein>
<keyword evidence="3" id="KW-0862">Zinc</keyword>
<evidence type="ECO:0000259" key="11">
    <source>
        <dbReference type="PROSITE" id="PS51011"/>
    </source>
</evidence>
<name>A0ABR2YGT1_9CHLO</name>
<dbReference type="Gene3D" id="3.30.40.10">
    <property type="entry name" value="Zinc/RING finger domain, C3HC4 (zinc finger)"/>
    <property type="match status" value="1"/>
</dbReference>
<dbReference type="Proteomes" id="UP001491310">
    <property type="component" value="Unassembled WGS sequence"/>
</dbReference>
<dbReference type="InterPro" id="IPR013083">
    <property type="entry name" value="Znf_RING/FYVE/PHD"/>
</dbReference>
<dbReference type="SMART" id="SM00249">
    <property type="entry name" value="PHD"/>
    <property type="match status" value="1"/>
</dbReference>
<dbReference type="InterPro" id="IPR001965">
    <property type="entry name" value="Znf_PHD"/>
</dbReference>
<evidence type="ECO:0000313" key="12">
    <source>
        <dbReference type="EMBL" id="KAK9905013.1"/>
    </source>
</evidence>
<feature type="compositionally biased region" description="Pro residues" evidence="9">
    <location>
        <begin position="1373"/>
        <end position="1382"/>
    </location>
</feature>
<evidence type="ECO:0000256" key="8">
    <source>
        <dbReference type="PROSITE-ProRule" id="PRU00146"/>
    </source>
</evidence>
<dbReference type="InterPro" id="IPR019786">
    <property type="entry name" value="Zinc_finger_PHD-type_CS"/>
</dbReference>
<feature type="region of interest" description="Disordered" evidence="9">
    <location>
        <begin position="1373"/>
        <end position="1452"/>
    </location>
</feature>
<feature type="compositionally biased region" description="Low complexity" evidence="9">
    <location>
        <begin position="239"/>
        <end position="250"/>
    </location>
</feature>
<dbReference type="PROSITE" id="PS51011">
    <property type="entry name" value="ARID"/>
    <property type="match status" value="1"/>
</dbReference>
<dbReference type="PROSITE" id="PS50016">
    <property type="entry name" value="ZF_PHD_2"/>
    <property type="match status" value="1"/>
</dbReference>
<feature type="compositionally biased region" description="Low complexity" evidence="9">
    <location>
        <begin position="332"/>
        <end position="343"/>
    </location>
</feature>
<dbReference type="SUPFAM" id="SSF46774">
    <property type="entry name" value="ARID-like"/>
    <property type="match status" value="1"/>
</dbReference>
<evidence type="ECO:0008006" key="14">
    <source>
        <dbReference type="Google" id="ProtNLM"/>
    </source>
</evidence>
<evidence type="ECO:0000256" key="7">
    <source>
        <dbReference type="ARBA" id="ARBA00023242"/>
    </source>
</evidence>
<evidence type="ECO:0000256" key="1">
    <source>
        <dbReference type="ARBA" id="ARBA00022723"/>
    </source>
</evidence>
<feature type="region of interest" description="Disordered" evidence="9">
    <location>
        <begin position="308"/>
        <end position="358"/>
    </location>
</feature>
<comment type="caution">
    <text evidence="12">The sequence shown here is derived from an EMBL/GenBank/DDBJ whole genome shotgun (WGS) entry which is preliminary data.</text>
</comment>
<feature type="compositionally biased region" description="Basic and acidic residues" evidence="9">
    <location>
        <begin position="936"/>
        <end position="950"/>
    </location>
</feature>
<feature type="region of interest" description="Disordered" evidence="9">
    <location>
        <begin position="556"/>
        <end position="577"/>
    </location>
</feature>
<feature type="region of interest" description="Disordered" evidence="9">
    <location>
        <begin position="764"/>
        <end position="821"/>
    </location>
</feature>
<feature type="compositionally biased region" description="Low complexity" evidence="9">
    <location>
        <begin position="213"/>
        <end position="230"/>
    </location>
</feature>
<dbReference type="InterPro" id="IPR001606">
    <property type="entry name" value="ARID_dom"/>
</dbReference>
<evidence type="ECO:0000256" key="9">
    <source>
        <dbReference type="SAM" id="MobiDB-lite"/>
    </source>
</evidence>
<feature type="domain" description="PHD-type" evidence="10">
    <location>
        <begin position="19"/>
        <end position="70"/>
    </location>
</feature>
<feature type="region of interest" description="Disordered" evidence="9">
    <location>
        <begin position="843"/>
        <end position="898"/>
    </location>
</feature>
<dbReference type="InterPro" id="IPR045147">
    <property type="entry name" value="ARI3A/B/C"/>
</dbReference>
<evidence type="ECO:0000256" key="3">
    <source>
        <dbReference type="ARBA" id="ARBA00022833"/>
    </source>
</evidence>
<dbReference type="InterPro" id="IPR011011">
    <property type="entry name" value="Znf_FYVE_PHD"/>
</dbReference>
<keyword evidence="5" id="KW-0238">DNA-binding</keyword>
<dbReference type="PROSITE" id="PS01359">
    <property type="entry name" value="ZF_PHD_1"/>
    <property type="match status" value="1"/>
</dbReference>
<keyword evidence="4" id="KW-0805">Transcription regulation</keyword>
<evidence type="ECO:0000259" key="10">
    <source>
        <dbReference type="PROSITE" id="PS50016"/>
    </source>
</evidence>
<evidence type="ECO:0000313" key="13">
    <source>
        <dbReference type="Proteomes" id="UP001491310"/>
    </source>
</evidence>
<dbReference type="CDD" id="cd16100">
    <property type="entry name" value="ARID"/>
    <property type="match status" value="1"/>
</dbReference>
<keyword evidence="2 8" id="KW-0863">Zinc-finger</keyword>
<dbReference type="InterPro" id="IPR036431">
    <property type="entry name" value="ARID_dom_sf"/>
</dbReference>
<feature type="compositionally biased region" description="Low complexity" evidence="9">
    <location>
        <begin position="853"/>
        <end position="862"/>
    </location>
</feature>
<reference evidence="12 13" key="1">
    <citation type="journal article" date="2024" name="Nat. Commun.">
        <title>Phylogenomics reveals the evolutionary origins of lichenization in chlorophyte algae.</title>
        <authorList>
            <person name="Puginier C."/>
            <person name="Libourel C."/>
            <person name="Otte J."/>
            <person name="Skaloud P."/>
            <person name="Haon M."/>
            <person name="Grisel S."/>
            <person name="Petersen M."/>
            <person name="Berrin J.G."/>
            <person name="Delaux P.M."/>
            <person name="Dal Grande F."/>
            <person name="Keller J."/>
        </authorList>
    </citation>
    <scope>NUCLEOTIDE SEQUENCE [LARGE SCALE GENOMIC DNA]</scope>
    <source>
        <strain evidence="12 13">SAG 216-7</strain>
    </source>
</reference>
<feature type="region of interest" description="Disordered" evidence="9">
    <location>
        <begin position="455"/>
        <end position="496"/>
    </location>
</feature>
<feature type="compositionally biased region" description="Basic residues" evidence="9">
    <location>
        <begin position="468"/>
        <end position="486"/>
    </location>
</feature>
<dbReference type="CDD" id="cd04508">
    <property type="entry name" value="Tudor_SF"/>
    <property type="match status" value="1"/>
</dbReference>
<proteinExistence type="predicted"/>
<dbReference type="InterPro" id="IPR019787">
    <property type="entry name" value="Znf_PHD-finger"/>
</dbReference>
<dbReference type="PANTHER" id="PTHR15348:SF0">
    <property type="entry name" value="PROTEIN DEAD RINGER"/>
    <property type="match status" value="1"/>
</dbReference>
<evidence type="ECO:0000256" key="6">
    <source>
        <dbReference type="ARBA" id="ARBA00023163"/>
    </source>
</evidence>
<dbReference type="SUPFAM" id="SSF57903">
    <property type="entry name" value="FYVE/PHD zinc finger"/>
    <property type="match status" value="1"/>
</dbReference>
<keyword evidence="1" id="KW-0479">Metal-binding</keyword>
<dbReference type="PANTHER" id="PTHR15348">
    <property type="entry name" value="AT-RICH INTERACTIVE DOMAIN-CONTAINING PROTEIN ARID DOMAIN- CONTAINING PROTEIN DEAD RINGER PROTEIN B-CELL REGULATOR OF IGH TRANSCRIPTION BRIGHT"/>
    <property type="match status" value="1"/>
</dbReference>
<keyword evidence="6" id="KW-0804">Transcription</keyword>
<feature type="region of interest" description="Disordered" evidence="9">
    <location>
        <begin position="710"/>
        <end position="733"/>
    </location>
</feature>
<feature type="compositionally biased region" description="Low complexity" evidence="9">
    <location>
        <begin position="1171"/>
        <end position="1198"/>
    </location>
</feature>
<evidence type="ECO:0000256" key="2">
    <source>
        <dbReference type="ARBA" id="ARBA00022771"/>
    </source>
</evidence>
<evidence type="ECO:0000256" key="5">
    <source>
        <dbReference type="ARBA" id="ARBA00023125"/>
    </source>
</evidence>
<organism evidence="12 13">
    <name type="scientific">Coccomyxa subellipsoidea</name>
    <dbReference type="NCBI Taxonomy" id="248742"/>
    <lineage>
        <taxon>Eukaryota</taxon>
        <taxon>Viridiplantae</taxon>
        <taxon>Chlorophyta</taxon>
        <taxon>core chlorophytes</taxon>
        <taxon>Trebouxiophyceae</taxon>
        <taxon>Trebouxiophyceae incertae sedis</taxon>
        <taxon>Coccomyxaceae</taxon>
        <taxon>Coccomyxa</taxon>
    </lineage>
</organism>
<dbReference type="Pfam" id="PF01388">
    <property type="entry name" value="ARID"/>
    <property type="match status" value="1"/>
</dbReference>
<feature type="region of interest" description="Disordered" evidence="9">
    <location>
        <begin position="191"/>
        <end position="278"/>
    </location>
</feature>
<feature type="domain" description="ARID" evidence="11">
    <location>
        <begin position="355"/>
        <end position="446"/>
    </location>
</feature>
<feature type="compositionally biased region" description="Low complexity" evidence="9">
    <location>
        <begin position="1383"/>
        <end position="1407"/>
    </location>
</feature>
<feature type="region of interest" description="Disordered" evidence="9">
    <location>
        <begin position="1302"/>
        <end position="1330"/>
    </location>
</feature>
<evidence type="ECO:0000256" key="4">
    <source>
        <dbReference type="ARBA" id="ARBA00023015"/>
    </source>
</evidence>
<feature type="region of interest" description="Disordered" evidence="9">
    <location>
        <begin position="1145"/>
        <end position="1199"/>
    </location>
</feature>
<dbReference type="Gene3D" id="1.10.150.60">
    <property type="entry name" value="ARID DNA-binding domain"/>
    <property type="match status" value="1"/>
</dbReference>
<feature type="region of interest" description="Disordered" evidence="9">
    <location>
        <begin position="916"/>
        <end position="1050"/>
    </location>
</feature>
<dbReference type="SMART" id="SM00501">
    <property type="entry name" value="BRIGHT"/>
    <property type="match status" value="1"/>
</dbReference>
<dbReference type="SMART" id="SM01014">
    <property type="entry name" value="ARID"/>
    <property type="match status" value="1"/>
</dbReference>